<dbReference type="PANTHER" id="PTHR42693">
    <property type="entry name" value="ARYLSULFATASE FAMILY MEMBER"/>
    <property type="match status" value="1"/>
</dbReference>
<organism evidence="4 5">
    <name type="scientific">Flammeovirga pacifica</name>
    <dbReference type="NCBI Taxonomy" id="915059"/>
    <lineage>
        <taxon>Bacteria</taxon>
        <taxon>Pseudomonadati</taxon>
        <taxon>Bacteroidota</taxon>
        <taxon>Cytophagia</taxon>
        <taxon>Cytophagales</taxon>
        <taxon>Flammeovirgaceae</taxon>
        <taxon>Flammeovirga</taxon>
    </lineage>
</organism>
<comment type="caution">
    <text evidence="4">The sequence shown here is derived from an EMBL/GenBank/DDBJ whole genome shotgun (WGS) entry which is preliminary data.</text>
</comment>
<dbReference type="RefSeq" id="WP_052431705.1">
    <property type="nucleotide sequence ID" value="NZ_JRYR02000002.1"/>
</dbReference>
<proteinExistence type="inferred from homology"/>
<sequence length="548" mass="62535">MKRILFFNLLLLSFWSCKSTQKESVNNDTAKKPNIILIMADDMGFSDLGFMGSGINTPNIDRLAKGGLTFNQFYNAGRCCPTRATLMTGLYAHNADLGWMTASDFGRPGYRGAISQNSVTIAQVLKSAGYNNYMTGKWHLTYDRTMVPEGDNSNWPIQRGFDEYYGILAGGGGYYDPNTLTKNNTIIAPSDDFYLTEAINTSTIEMLENHYKEKSDQPYFFYVAHYAPHRPLHALKDDIKKYKGKFHKGWDHFRQQRFDKMKEQGLLDNWTLSKRPADIPAWDTLTEEDKEMWEVYMEVYAAQIDRMDQGIGQIIDFLDEKDELDNTIILFLSDNGGNKEPEGQLTKASLMTDIGGKTFNQSYRRQWANVSNTPFRLYKSSNHEGGISTPLIVHWPAKIKKGTISNQQGHVLDILPTLMEVSGASYPNTVNNNEIKPFQGVSFASTFEGNHFERGPLFFEHEADRAVIDGKWKLVALKGKKPLYKGKWKLYDLSIDRAEEYDLFDQYPEVSEELIQKWNEWARSNNVLPLDGSGWGKKIKSDINTKDI</sequence>
<reference evidence="4 5" key="1">
    <citation type="journal article" date="2012" name="Int. J. Syst. Evol. Microbiol.">
        <title>Flammeovirga pacifica sp. nov., isolated from deep-sea sediment.</title>
        <authorList>
            <person name="Xu H."/>
            <person name="Fu Y."/>
            <person name="Yang N."/>
            <person name="Ding Z."/>
            <person name="Lai Q."/>
            <person name="Zeng R."/>
        </authorList>
    </citation>
    <scope>NUCLEOTIDE SEQUENCE [LARGE SCALE GENOMIC DNA]</scope>
    <source>
        <strain evidence="5">DSM 24597 / LMG 26175 / WPAGA1</strain>
    </source>
</reference>
<evidence type="ECO:0000313" key="5">
    <source>
        <dbReference type="Proteomes" id="UP000179797"/>
    </source>
</evidence>
<dbReference type="InterPro" id="IPR000917">
    <property type="entry name" value="Sulfatase_N"/>
</dbReference>
<dbReference type="InterPro" id="IPR050738">
    <property type="entry name" value="Sulfatase"/>
</dbReference>
<comment type="similarity">
    <text evidence="1">Belongs to the sulfatase family.</text>
</comment>
<dbReference type="InterPro" id="IPR017850">
    <property type="entry name" value="Alkaline_phosphatase_core_sf"/>
</dbReference>
<evidence type="ECO:0000256" key="2">
    <source>
        <dbReference type="ARBA" id="ARBA00022801"/>
    </source>
</evidence>
<dbReference type="GO" id="GO:0004065">
    <property type="term" value="F:arylsulfatase activity"/>
    <property type="evidence" value="ECO:0007669"/>
    <property type="project" value="TreeGrafter"/>
</dbReference>
<gene>
    <name evidence="4" type="ORF">NH26_24070</name>
</gene>
<keyword evidence="2" id="KW-0378">Hydrolase</keyword>
<dbReference type="Gene3D" id="3.30.1120.10">
    <property type="match status" value="1"/>
</dbReference>
<dbReference type="EMBL" id="JRYR02000002">
    <property type="protein sequence ID" value="OHX64649.1"/>
    <property type="molecule type" value="Genomic_DNA"/>
</dbReference>
<evidence type="ECO:0000259" key="3">
    <source>
        <dbReference type="Pfam" id="PF00884"/>
    </source>
</evidence>
<dbReference type="SUPFAM" id="SSF53649">
    <property type="entry name" value="Alkaline phosphatase-like"/>
    <property type="match status" value="1"/>
</dbReference>
<evidence type="ECO:0000256" key="1">
    <source>
        <dbReference type="ARBA" id="ARBA00008779"/>
    </source>
</evidence>
<evidence type="ECO:0000313" key="4">
    <source>
        <dbReference type="EMBL" id="OHX64649.1"/>
    </source>
</evidence>
<accession>A0A1S1YUE0</accession>
<dbReference type="OrthoDB" id="976866at2"/>
<dbReference type="CDD" id="cd16025">
    <property type="entry name" value="PAS_like"/>
    <property type="match status" value="1"/>
</dbReference>
<protein>
    <recommendedName>
        <fullName evidence="3">Sulfatase N-terminal domain-containing protein</fullName>
    </recommendedName>
</protein>
<feature type="domain" description="Sulfatase N-terminal" evidence="3">
    <location>
        <begin position="33"/>
        <end position="423"/>
    </location>
</feature>
<dbReference type="Proteomes" id="UP000179797">
    <property type="component" value="Unassembled WGS sequence"/>
</dbReference>
<dbReference type="Pfam" id="PF00884">
    <property type="entry name" value="Sulfatase"/>
    <property type="match status" value="1"/>
</dbReference>
<keyword evidence="5" id="KW-1185">Reference proteome</keyword>
<name>A0A1S1YUE0_FLAPC</name>
<dbReference type="AlphaFoldDB" id="A0A1S1YUE0"/>
<dbReference type="Gene3D" id="3.40.720.10">
    <property type="entry name" value="Alkaline Phosphatase, subunit A"/>
    <property type="match status" value="1"/>
</dbReference>
<dbReference type="FunFam" id="3.40.720.10:FF:000047">
    <property type="entry name" value="Arylsulfatase"/>
    <property type="match status" value="1"/>
</dbReference>
<dbReference type="STRING" id="915059.NH26_24070"/>
<dbReference type="PANTHER" id="PTHR42693:SF53">
    <property type="entry name" value="ENDO-4-O-SULFATASE"/>
    <property type="match status" value="1"/>
</dbReference>